<sequence>MSADLVCSVCDRTYADRWRCSCGAPLEFASEPRPDGPAPDFSAFDSRRGLWAFSEFLPVARHVTLGEGFTPLVDAPEWDATFKLEYVSPTGSFKDRGAATVVSRAVERGADRVVEDSSGNAGAAIAAYAARAGLDADIYVPVSVTAAKRRAIEAVGARVVEVAGDRETVAAACRNVVEASEERRSSLAWYASHAWNPAFFAGTATFGIELAAQRDWSVPDAVVVPLGHGTLLLGAYRGFRALVEAGWTDRMPRLLAVQAAGYAPVAGHLGPETNDLADGIQVREPVRREAVVDAIDATDGDAVAVSSDAVARARDALLARGFDVEPTAAAAVAGLREYRDRGVLEGGTDVVVPLTGRGK</sequence>
<dbReference type="GO" id="GO:0009097">
    <property type="term" value="P:isoleucine biosynthetic process"/>
    <property type="evidence" value="ECO:0007669"/>
    <property type="project" value="TreeGrafter"/>
</dbReference>
<dbReference type="KEGG" id="haq:DU484_04055"/>
<dbReference type="PANTHER" id="PTHR48078:SF6">
    <property type="entry name" value="L-THREONINE DEHYDRATASE CATABOLIC TDCB"/>
    <property type="match status" value="1"/>
</dbReference>
<dbReference type="Gene3D" id="3.40.50.1100">
    <property type="match status" value="2"/>
</dbReference>
<dbReference type="GO" id="GO:0006567">
    <property type="term" value="P:L-threonine catabolic process"/>
    <property type="evidence" value="ECO:0007669"/>
    <property type="project" value="TreeGrafter"/>
</dbReference>
<dbReference type="RefSeq" id="WP_114605168.1">
    <property type="nucleotide sequence ID" value="NZ_CP031148.1"/>
</dbReference>
<gene>
    <name evidence="5" type="ORF">DU484_04055</name>
</gene>
<dbReference type="SUPFAM" id="SSF53686">
    <property type="entry name" value="Tryptophan synthase beta subunit-like PLP-dependent enzymes"/>
    <property type="match status" value="1"/>
</dbReference>
<dbReference type="GO" id="GO:0006565">
    <property type="term" value="P:L-serine catabolic process"/>
    <property type="evidence" value="ECO:0007669"/>
    <property type="project" value="TreeGrafter"/>
</dbReference>
<evidence type="ECO:0000313" key="6">
    <source>
        <dbReference type="Proteomes" id="UP000252985"/>
    </source>
</evidence>
<organism evidence="5 6">
    <name type="scientific">Haloplanus rubicundus</name>
    <dbReference type="NCBI Taxonomy" id="1547898"/>
    <lineage>
        <taxon>Archaea</taxon>
        <taxon>Methanobacteriati</taxon>
        <taxon>Methanobacteriota</taxon>
        <taxon>Stenosarchaea group</taxon>
        <taxon>Halobacteria</taxon>
        <taxon>Halobacteriales</taxon>
        <taxon>Haloferacaceae</taxon>
        <taxon>Haloplanus</taxon>
    </lineage>
</organism>
<dbReference type="GO" id="GO:0004794">
    <property type="term" value="F:threonine deaminase activity"/>
    <property type="evidence" value="ECO:0007669"/>
    <property type="project" value="TreeGrafter"/>
</dbReference>
<reference evidence="5 6" key="1">
    <citation type="submission" date="2018-07" db="EMBL/GenBank/DDBJ databases">
        <title>Genome sequences of Haloplanus sp. CBA1112.</title>
        <authorList>
            <person name="Kim Y.B."/>
            <person name="Roh S.W."/>
        </authorList>
    </citation>
    <scope>NUCLEOTIDE SEQUENCE [LARGE SCALE GENOMIC DNA]</scope>
    <source>
        <strain evidence="5 6">CBA1112</strain>
    </source>
</reference>
<dbReference type="InterPro" id="IPR050147">
    <property type="entry name" value="Ser/Thr_Dehydratase"/>
</dbReference>
<dbReference type="PANTHER" id="PTHR48078">
    <property type="entry name" value="THREONINE DEHYDRATASE, MITOCHONDRIAL-RELATED"/>
    <property type="match status" value="1"/>
</dbReference>
<comment type="cofactor">
    <cofactor evidence="1">
        <name>pyridoxal 5'-phosphate</name>
        <dbReference type="ChEBI" id="CHEBI:597326"/>
    </cofactor>
</comment>
<dbReference type="EMBL" id="CP031148">
    <property type="protein sequence ID" value="AXG09097.1"/>
    <property type="molecule type" value="Genomic_DNA"/>
</dbReference>
<dbReference type="InterPro" id="IPR000634">
    <property type="entry name" value="Ser/Thr_deHydtase_PyrdxlP-BS"/>
</dbReference>
<dbReference type="GeneID" id="37286123"/>
<keyword evidence="3" id="KW-0456">Lyase</keyword>
<dbReference type="InterPro" id="IPR036052">
    <property type="entry name" value="TrpB-like_PALP_sf"/>
</dbReference>
<feature type="domain" description="Tryptophan synthase beta chain-like PALP" evidence="4">
    <location>
        <begin position="63"/>
        <end position="356"/>
    </location>
</feature>
<dbReference type="Pfam" id="PF00291">
    <property type="entry name" value="PALP"/>
    <property type="match status" value="1"/>
</dbReference>
<dbReference type="GO" id="GO:0003941">
    <property type="term" value="F:L-serine ammonia-lyase activity"/>
    <property type="evidence" value="ECO:0007669"/>
    <property type="project" value="TreeGrafter"/>
</dbReference>
<evidence type="ECO:0000259" key="4">
    <source>
        <dbReference type="Pfam" id="PF00291"/>
    </source>
</evidence>
<keyword evidence="2" id="KW-0663">Pyridoxal phosphate</keyword>
<dbReference type="InterPro" id="IPR001926">
    <property type="entry name" value="TrpB-like_PALP"/>
</dbReference>
<protein>
    <submittedName>
        <fullName evidence="5">Pyridoxal-phosphate dependent enzyme</fullName>
    </submittedName>
</protein>
<proteinExistence type="predicted"/>
<accession>A0A345EA75</accession>
<evidence type="ECO:0000256" key="3">
    <source>
        <dbReference type="ARBA" id="ARBA00023239"/>
    </source>
</evidence>
<dbReference type="PROSITE" id="PS00165">
    <property type="entry name" value="DEHYDRATASE_SER_THR"/>
    <property type="match status" value="1"/>
</dbReference>
<name>A0A345EA75_9EURY</name>
<evidence type="ECO:0000256" key="1">
    <source>
        <dbReference type="ARBA" id="ARBA00001933"/>
    </source>
</evidence>
<evidence type="ECO:0000313" key="5">
    <source>
        <dbReference type="EMBL" id="AXG09097.1"/>
    </source>
</evidence>
<dbReference type="AlphaFoldDB" id="A0A345EA75"/>
<dbReference type="Proteomes" id="UP000252985">
    <property type="component" value="Chromosome"/>
</dbReference>
<dbReference type="GO" id="GO:0030170">
    <property type="term" value="F:pyridoxal phosphate binding"/>
    <property type="evidence" value="ECO:0007669"/>
    <property type="project" value="InterPro"/>
</dbReference>
<evidence type="ECO:0000256" key="2">
    <source>
        <dbReference type="ARBA" id="ARBA00022898"/>
    </source>
</evidence>